<dbReference type="Gene3D" id="3.20.20.110">
    <property type="entry name" value="Ribulose bisphosphate carboxylase, large subunit, C-terminal domain"/>
    <property type="match status" value="1"/>
</dbReference>
<dbReference type="PANTHER" id="PTHR42704:SF17">
    <property type="entry name" value="RIBULOSE BISPHOSPHATE CARBOXYLASE LARGE CHAIN"/>
    <property type="match status" value="1"/>
</dbReference>
<evidence type="ECO:0000259" key="5">
    <source>
        <dbReference type="Pfam" id="PF00016"/>
    </source>
</evidence>
<comment type="cofactor">
    <cofactor evidence="1">
        <name>Mg(2+)</name>
        <dbReference type="ChEBI" id="CHEBI:18420"/>
    </cofactor>
</comment>
<feature type="domain" description="Ribulose bisphosphate carboxylase large subunit C-terminal" evidence="5">
    <location>
        <begin position="323"/>
        <end position="602"/>
    </location>
</feature>
<dbReference type="Proteomes" id="UP000007319">
    <property type="component" value="Plasmid AZOBR_p2"/>
</dbReference>
<dbReference type="Pfam" id="PF13669">
    <property type="entry name" value="Glyoxalase_4"/>
    <property type="match status" value="1"/>
</dbReference>
<dbReference type="Pfam" id="PF02788">
    <property type="entry name" value="RuBisCO_large_N"/>
    <property type="match status" value="1"/>
</dbReference>
<dbReference type="InterPro" id="IPR029068">
    <property type="entry name" value="Glyas_Bleomycin-R_OHBP_Dase"/>
</dbReference>
<dbReference type="InterPro" id="IPR017443">
    <property type="entry name" value="RuBisCO_lsu_fd_N"/>
</dbReference>
<dbReference type="Gene3D" id="3.10.180.10">
    <property type="entry name" value="2,3-Dihydroxybiphenyl 1,2-Dioxygenase, domain 1"/>
    <property type="match status" value="1"/>
</dbReference>
<keyword evidence="7" id="KW-0614">Plasmid</keyword>
<keyword evidence="8" id="KW-1185">Reference proteome</keyword>
<organism evidence="7 8">
    <name type="scientific">Azospirillum baldaniorum</name>
    <dbReference type="NCBI Taxonomy" id="1064539"/>
    <lineage>
        <taxon>Bacteria</taxon>
        <taxon>Pseudomonadati</taxon>
        <taxon>Pseudomonadota</taxon>
        <taxon>Alphaproteobacteria</taxon>
        <taxon>Rhodospirillales</taxon>
        <taxon>Azospirillaceae</taxon>
        <taxon>Azospirillum</taxon>
    </lineage>
</organism>
<keyword evidence="3" id="KW-0460">Magnesium</keyword>
<dbReference type="EMBL" id="HE577329">
    <property type="protein sequence ID" value="CCD01533.1"/>
    <property type="molecule type" value="Genomic_DNA"/>
</dbReference>
<dbReference type="InterPro" id="IPR036422">
    <property type="entry name" value="RuBisCO_lsu_N_sf"/>
</dbReference>
<accession>A0A9P1JXC5</accession>
<dbReference type="SUPFAM" id="SSF54593">
    <property type="entry name" value="Glyoxalase/Bleomycin resistance protein/Dihydroxybiphenyl dioxygenase"/>
    <property type="match status" value="1"/>
</dbReference>
<evidence type="ECO:0000256" key="1">
    <source>
        <dbReference type="ARBA" id="ARBA00001946"/>
    </source>
</evidence>
<dbReference type="GO" id="GO:0000287">
    <property type="term" value="F:magnesium ion binding"/>
    <property type="evidence" value="ECO:0007669"/>
    <property type="project" value="InterPro"/>
</dbReference>
<geneLocation type="plasmid" evidence="7 8">
    <name>AZOBR_p2</name>
</geneLocation>
<evidence type="ECO:0000259" key="6">
    <source>
        <dbReference type="Pfam" id="PF02788"/>
    </source>
</evidence>
<feature type="compositionally biased region" description="Low complexity" evidence="4">
    <location>
        <begin position="161"/>
        <end position="172"/>
    </location>
</feature>
<name>A0A9P1JXC5_9PROT</name>
<dbReference type="KEGG" id="abs:AZOBR_p210197"/>
<dbReference type="SUPFAM" id="SSF51649">
    <property type="entry name" value="RuBisCo, C-terminal domain"/>
    <property type="match status" value="1"/>
</dbReference>
<dbReference type="GO" id="GO:0016984">
    <property type="term" value="F:ribulose-bisphosphate carboxylase activity"/>
    <property type="evidence" value="ECO:0007669"/>
    <property type="project" value="InterPro"/>
</dbReference>
<dbReference type="GO" id="GO:0015977">
    <property type="term" value="P:carbon fixation"/>
    <property type="evidence" value="ECO:0007669"/>
    <property type="project" value="InterPro"/>
</dbReference>
<dbReference type="InterPro" id="IPR033966">
    <property type="entry name" value="RuBisCO"/>
</dbReference>
<dbReference type="SFLD" id="SFLDG00301">
    <property type="entry name" value="RuBisCO-like_proteins"/>
    <property type="match status" value="1"/>
</dbReference>
<feature type="compositionally biased region" description="Basic and acidic residues" evidence="4">
    <location>
        <begin position="147"/>
        <end position="160"/>
    </location>
</feature>
<keyword evidence="2" id="KW-0479">Metal-binding</keyword>
<dbReference type="Pfam" id="PF00016">
    <property type="entry name" value="RuBisCO_large"/>
    <property type="match status" value="1"/>
</dbReference>
<dbReference type="InterPro" id="IPR036376">
    <property type="entry name" value="RuBisCO_lsu_C_sf"/>
</dbReference>
<dbReference type="SUPFAM" id="SSF54966">
    <property type="entry name" value="RuBisCO, large subunit, small (N-terminal) domain"/>
    <property type="match status" value="1"/>
</dbReference>
<sequence>MSRFFGQIRQAGYVVDDIEAAMDYWSRTLGIGPWFYNERVPIRNYTYRGERYEVHNSVALANSGPLQMELIQTRNDAPSMYRDFLKAGRTGLQHVAYWTENYDADLERLTGQGFKPVMSGEVGEKGRFVYFDTEYHPRYGDRAVGGRRAEGQDVRPDPQRLPRLGRPRSGPALPRPQPAVSPAMRSDRFEATYLIETPLDPAKVAEVMAGEQSCGTFTRVHGETDDLRARARAVVERVEELEPAASPSLPNTWLERQKRPGPWRRARVAISFPTGNVGANLPTLAATVAGNLFDLGEVTGLRLDSVRLPAAYRKGFDTPRHGVAGTRRVTGVERGALVGSIIKPNLGLSAEETGELVGTLCAAGLDFIKDDEICADPIHAPLAQRVPAVMDRVRRHQDRTGKHVMVAFNISDETDAMRRHADLVEREGGSCVMVSLNWCGFSAVQTLRRHSGLVLHGHRNGFGALSRHPSLGIGFDAYQTLWRLAGVDHMHVHGLQGKFAQPDAEVIDGAKSCLAPLAEGCDDTVMPAFSSGQWAGTVPVTWDAVGTDDLLFMSGGGIMAHPDGPAAGVTSIRQAWEAVREGVTLPDAAATRPELKRALEFFGAGK</sequence>
<feature type="domain" description="Ribulose bisphosphate carboxylase large subunit ferrodoxin-like N-terminal" evidence="6">
    <location>
        <begin position="199"/>
        <end position="312"/>
    </location>
</feature>
<evidence type="ECO:0000256" key="2">
    <source>
        <dbReference type="ARBA" id="ARBA00022723"/>
    </source>
</evidence>
<dbReference type="CDD" id="cd08207">
    <property type="entry name" value="RLP_NonPhot"/>
    <property type="match status" value="1"/>
</dbReference>
<proteinExistence type="predicted"/>
<protein>
    <submittedName>
        <fullName evidence="7">Uncharacterized ribulose bisphosphate carboxylase-like protein (Modular protein)</fullName>
    </submittedName>
</protein>
<dbReference type="AlphaFoldDB" id="A0A9P1JXC5"/>
<dbReference type="PANTHER" id="PTHR42704">
    <property type="entry name" value="RIBULOSE BISPHOSPHATE CARBOXYLASE"/>
    <property type="match status" value="1"/>
</dbReference>
<evidence type="ECO:0000256" key="4">
    <source>
        <dbReference type="SAM" id="MobiDB-lite"/>
    </source>
</evidence>
<dbReference type="SFLD" id="SFLDS00014">
    <property type="entry name" value="RuBisCO"/>
    <property type="match status" value="1"/>
</dbReference>
<dbReference type="InterPro" id="IPR000685">
    <property type="entry name" value="RuBisCO_lsu_C"/>
</dbReference>
<evidence type="ECO:0000256" key="3">
    <source>
        <dbReference type="ARBA" id="ARBA00022842"/>
    </source>
</evidence>
<dbReference type="PROSITE" id="PS00157">
    <property type="entry name" value="RUBISCO_LARGE"/>
    <property type="match status" value="1"/>
</dbReference>
<gene>
    <name evidence="7" type="ORF">AZOBR_p210197</name>
</gene>
<evidence type="ECO:0000313" key="7">
    <source>
        <dbReference type="EMBL" id="CCD01533.1"/>
    </source>
</evidence>
<dbReference type="InterPro" id="IPR020878">
    <property type="entry name" value="RuBisCo_large_chain_AS"/>
</dbReference>
<evidence type="ECO:0000313" key="8">
    <source>
        <dbReference type="Proteomes" id="UP000007319"/>
    </source>
</evidence>
<reference evidence="7 8" key="1">
    <citation type="journal article" date="2011" name="PLoS Genet.">
        <title>Azospirillum genomes reveal transition of bacteria from aquatic to terrestrial environments.</title>
        <authorList>
            <person name="Wisniewski-Dye F."/>
            <person name="Borziak K."/>
            <person name="Khalsa-Moyers G."/>
            <person name="Alexandre G."/>
            <person name="Sukharnikov L.O."/>
            <person name="Wuichet K."/>
            <person name="Hurst G.B."/>
            <person name="McDonald W.H."/>
            <person name="Robertson J.S."/>
            <person name="Barbe V."/>
            <person name="Calteau A."/>
            <person name="Rouy Z."/>
            <person name="Mangenot S."/>
            <person name="Prigent-Combaret C."/>
            <person name="Normand P."/>
            <person name="Boyer M."/>
            <person name="Siguier P."/>
            <person name="Dessaux Y."/>
            <person name="Elmerich C."/>
            <person name="Condemine G."/>
            <person name="Krishnen G."/>
            <person name="Kennedy I."/>
            <person name="Paterson A.H."/>
            <person name="Gonzalez V."/>
            <person name="Mavingui P."/>
            <person name="Zhulin I.B."/>
        </authorList>
    </citation>
    <scope>NUCLEOTIDE SEQUENCE [LARGE SCALE GENOMIC DNA]</scope>
    <source>
        <strain evidence="7 8">Sp245</strain>
    </source>
</reference>
<feature type="region of interest" description="Disordered" evidence="4">
    <location>
        <begin position="141"/>
        <end position="184"/>
    </location>
</feature>
<dbReference type="Gene3D" id="3.30.70.150">
    <property type="entry name" value="RuBisCO large subunit, N-terminal domain"/>
    <property type="match status" value="1"/>
</dbReference>